<evidence type="ECO:0000256" key="3">
    <source>
        <dbReference type="ARBA" id="ARBA00022837"/>
    </source>
</evidence>
<proteinExistence type="predicted"/>
<keyword evidence="2" id="KW-0677">Repeat</keyword>
<dbReference type="Pfam" id="PF00395">
    <property type="entry name" value="SLH"/>
    <property type="match status" value="3"/>
</dbReference>
<dbReference type="GO" id="GO:0007154">
    <property type="term" value="P:cell communication"/>
    <property type="evidence" value="ECO:0007669"/>
    <property type="project" value="InterPro"/>
</dbReference>
<feature type="domain" description="UBA" evidence="6">
    <location>
        <begin position="3837"/>
        <end position="3878"/>
    </location>
</feature>
<feature type="domain" description="SLH" evidence="7">
    <location>
        <begin position="4556"/>
        <end position="4614"/>
    </location>
</feature>
<feature type="compositionally biased region" description="Low complexity" evidence="4">
    <location>
        <begin position="1278"/>
        <end position="1289"/>
    </location>
</feature>
<dbReference type="PROSITE" id="PS50030">
    <property type="entry name" value="UBA"/>
    <property type="match status" value="1"/>
</dbReference>
<dbReference type="InterPro" id="IPR015940">
    <property type="entry name" value="UBA"/>
</dbReference>
<evidence type="ECO:0000256" key="1">
    <source>
        <dbReference type="ARBA" id="ARBA00022729"/>
    </source>
</evidence>
<keyword evidence="1 5" id="KW-0732">Signal</keyword>
<feature type="region of interest" description="Disordered" evidence="4">
    <location>
        <begin position="1262"/>
        <end position="1295"/>
    </location>
</feature>
<dbReference type="SUPFAM" id="SSF141072">
    <property type="entry name" value="CalX-like"/>
    <property type="match status" value="2"/>
</dbReference>
<accession>A0A212J7U0</accession>
<evidence type="ECO:0000256" key="4">
    <source>
        <dbReference type="SAM" id="MobiDB-lite"/>
    </source>
</evidence>
<feature type="domain" description="SLH" evidence="7">
    <location>
        <begin position="4490"/>
        <end position="4553"/>
    </location>
</feature>
<dbReference type="PROSITE" id="PS51272">
    <property type="entry name" value="SLH"/>
    <property type="match status" value="3"/>
</dbReference>
<feature type="signal peptide" evidence="5">
    <location>
        <begin position="1"/>
        <end position="22"/>
    </location>
</feature>
<dbReference type="GO" id="GO:0016020">
    <property type="term" value="C:membrane"/>
    <property type="evidence" value="ECO:0007669"/>
    <property type="project" value="InterPro"/>
</dbReference>
<gene>
    <name evidence="8" type="ORF">KL86CLO1_10653</name>
</gene>
<dbReference type="InterPro" id="IPR003644">
    <property type="entry name" value="Calx_beta"/>
</dbReference>
<feature type="chain" id="PRO_5013233628" description="Calx-beta domain-containing protein" evidence="5">
    <location>
        <begin position="23"/>
        <end position="4614"/>
    </location>
</feature>
<evidence type="ECO:0000259" key="7">
    <source>
        <dbReference type="PROSITE" id="PS51272"/>
    </source>
</evidence>
<evidence type="ECO:0008006" key="9">
    <source>
        <dbReference type="Google" id="ProtNLM"/>
    </source>
</evidence>
<organism evidence="8">
    <name type="scientific">uncultured Eubacteriales bacterium</name>
    <dbReference type="NCBI Taxonomy" id="172733"/>
    <lineage>
        <taxon>Bacteria</taxon>
        <taxon>Bacillati</taxon>
        <taxon>Bacillota</taxon>
        <taxon>Clostridia</taxon>
        <taxon>Eubacteriales</taxon>
        <taxon>environmental samples</taxon>
    </lineage>
</organism>
<feature type="compositionally biased region" description="Polar residues" evidence="4">
    <location>
        <begin position="1262"/>
        <end position="1277"/>
    </location>
</feature>
<keyword evidence="3" id="KW-0106">Calcium</keyword>
<dbReference type="InterPro" id="IPR001119">
    <property type="entry name" value="SLH_dom"/>
</dbReference>
<dbReference type="InterPro" id="IPR038081">
    <property type="entry name" value="CalX-like_sf"/>
</dbReference>
<sequence length="4614" mass="497049">MKLHRRLTACILIVCMILPMLGFTSNTGNSTVTGNPASGFTILGDDGTTQEVDQSWVEKYPYGIFALGNSELVVTEGGEQQVLSVYRLGGTANKASAIIYYQPAVVKNADGSYSYSTAISADDITIKVQDPLPITAYQPWGMEPDPEETRVKVRSSDGVDGQGKACTILSLDAADELESYQWYTLQGGDWVKVISADGAELPVGEGELDTYDFRCVFTIGGTRYCTASYKGVSYEKPEAEELPEAPADIELNPAPTYTELELSGGDSKYDGWYFEVCFADGEYKKDILISAQDDSVAELDKYAAVTITDCIGGDVLTSLNTLMLRLADNDDSSEPSQVGFEVKNVSFDKSESKAVLTVRRTGNITKAISVDWALEDGEAKAGVDYVSNSGTLYFYGDQTEQTIEIELVNDKTENPKEKEFTVRLSNLLGDDNSSITSDICTVGLYNTNTAMNLNLASSLYDTEAVDVSSAVEESSGASVSSGTITGSQITSSGRLDALSDESGTCTVDWGSGSGGELDPLLFSYGKISFSGGGWSSTTALEMSLSSSGGGSTTKDIPNMGQLYKELYAPVYGGAKFASGWDRFWHGDEEYAYTYFRRRSGGSTLGNWDCSPKFSGGWKINLSYYDPFYVSDSWGYTDTSDNLLLGVAKKDSCNSDGNISAKASVRLTRRPFNNDFYLNLYTANDSDIANVAKYTSSNYSGIIQSIEITEGGTLYGKLYEGSTVAITLGSTHLAPYSAYIVNASGSTVATGTVSGNKATFNNLILPPDGTYTFRLVLDRKQNIKIDVTTSSEVDASGNPAGGTSKAYTAAYNLLKSKNTKNGMITVGYTPKSGSIFSTNAISSTNISISGFSSTTGVATTDLVSNIQYINFNLSDKDIILLNGKAYAGNETIWLETKHLTPKDLTFYFYEEEFLTAERPMKATIDSTAVYYDGDGDGRIDGYFDEAAGVFVTEGSDTFVAYLDDGDYEETKFQPVVDDDGTSHQYFMRPYYTANPVCLVIPQGHSDTERMQVMPNLITDITDSTVYESLTTEQKQYRTIISGESKILREGSTQAEETGHTADNHYKYTSAASVYSYVDVPLGGDTRPAKAVTSSALGTSQKNGEYTKDGVKYMLKDGLAYYYSSTAPSNLGNAVYSWTPNYKGNLLYKFDRPQAIYIANSLAGSRIPITSDLATWYLKTDETWTKTAPTDATKGDYETSGLGSYTTETRAGTAGSDALNNYLGAFGSNDTFALVINEQAKTTGGILDGLGTLDAATSTTETITHGTVGSFPDSSYLQQSGASGSESSADSGGEGSYNEFSADVDSELFSFNSEMLSMLSVEIDGYEITFSVGIPVYGKDNGGATGSASNTFDDAKETISKLKEFKNAVKDPNATKKDALKKLVGEDFDSDKLKSKSIEFTVNVSLAITLKYNPLDNKYKFSEAALAATVGIEVRLQYRFTPAPIFYVYAQFGAEGSISTGLGQNRTPIIGDVILQNKEVKLYETPSSSQSRQYFFTSTQKAFNITFSGKLYMECYEFTDSNNNGKYDAGETLGSTLSGFSAGYISSDGKGETEIVLKGQDQFTLAKPVVVVLTVMDDGKTGSNAQATITYIALIKGVDQELYWSGFHFEIEGTIELGIGIGIEIAKVEIYAKASLGIAFTLGAHNGGGSYSAASFDEFSLAAGLGFRIVFLFFNYEMDLIEYHLNYDGEDDKWTHGWSALGGMFGGDSDLGTQDYDSSGKINVYITPPSKMLARVYGNNVTYQDGDVDDLAYDSNTDAFQVSGYGSSVNAFKLLDNVVTGYDYRIVTVGHENYVVYTGTRGGDGVAAIDNTRLMLSRLKETDDAYGLVNPILGKSTASEKAISVDDDDAGDLDFYTWAEGDKIHVIWVSYKNKMAAPVKPDGSVYTSGEAEMTKDNYLTIGKPDGGIYLATAGTFTASGTMLVINGQTMTASNYGSISLADVSDPGSEPIEADYYTTTFAYGWSSELDGDTTYYFPSIYADLAAAKQAYETAQAKYDAYRAYLEAMGSYNEWVLYYKWYNYFASGDVQNQVVLASRNTVVRHAVFDTDDAAATGFSTPEAVSATGPDTYYFVPQAVDAAAVYAQSVPYSESYLETQLQVYGAYLDKVLTADGTDGTSMSQSYIAATKTYRMAYQQSLLSVYGGNSRLTVTAPDGTAYANGVMYVSKHQEDGNGGALEQTNEILTNLQITKISGKYYLAYITQQDRFEKTGDDYTDMSSISRLYLRSFAIEANDDLAPGTPAEKIVWGDPYLLRTVVNYEQDGAKDGVYDSTLSKTKSYIDPYMSNLSFLSGALGDKLTGTSEDFEPFGSAPTETFLLFEMNGNTYVIDQDSLLSITDPARKTGTIYPFFTYEKFYGDALEEGSAENLSSGKSEVVIGVDGDDNIAAVYTGSVPNSVNNAIYIAYWDPENGTWSDGVMLAMNYMDVYEHSVAEAWDAKTTEGAYFNETLGGGMTQFTFSNLQIALGRSEGGKAEAGGLSTLGDDGTATVTADSAASAYADVVSALGLPTDSGSLESLAEGYSKAELYALEEQAELLGADTGSGSADSSELLILTQGLQQRLAEYESSLDASKTVIAPQRSANGTVVPGNLGIYAISYGKGNQQVGSSSIRFSYHEFTVNSRLHAIVSFKNVGDAAIRGSQSNPTKVQLRLYDADGVHDAVMAEWTVSQNIGAGQTVSLSTTDSPCKPLASSLGTGDYFYITLSEDSSYVSGAYSYDSSSDSNIRYTFDIDDKPEMGIEQFKSSISGVEDDGDAKVSLSFDATNRGSKKAEEVFVQLSYASSYDGDGNAVYSPLDLTDSEIYVSQQKLITDSLDTLGTNDLSRGIIYLGTDPSFYTDDYYITAAKYNAILGKYYSTTEVSGWEKGTYNNVTYWYNKLYHISAYAAYTAGQEAVKGWSYDSASQYYYNSSYASYSVAKAAADAARMAEYIITKSAYNTLSASQQTKWVVCSDNSSYYTLAAYQTYAAAHAAYQIALADNTQDIISNYCRSIKGTVNVSPNCFKGNVTGSLDIRVKVFSSTSGANYDASTGLYSSDHSDEYYSSNNEVTGQIEQATFVSASPKITLALGSTHRLPASIRTTTGKAPEISVVEVEDGNDELSTLYYLADADSDNVASTATGAIVIVGNTLGTGVIHVIDSVTNTTYPITYRVAEASDGTNIYNDDAQFTFYNNNGTAYNENQTGQSWKFQELSSWTDQLAVPYLGNVAIGETGAYFTFETKASTISFNMIGSAAVTSNKFPGTFTVSNSGATAPPTTTVIDFGNDTSVSHIVTVKVTGTSAYFDTLKLGYSPDYTPPSDDLQAPGIYWTRSFPTQASVESGEKLTFTVYAIDESGLQSLSFNGSKLPDASIAKHSQGMWSYTFEVTDNSSFSVSATDTNGNTTSRPVTVDWFTASAPQAPEYGQKPSLSATAVKTFNDGSAPKDLFAGGETIVMTPEDKTTGNKIMLSATTDTGAVLSYQSYDKDSASFDAMESAEVTENGYYMVKSDSNDSYGTWSAAIFYIECFEDMPEINVTEKKLTSPNGYDLEWTASKSEESTAKLSSITINGISLSTQMGSQASTYSGKNTVCYGGEYTFRVTDTKGIYNIKTVNLKVPVDIETGGAITYSNPWSQPQSGISTYGAIIVDFSKISGGHYTDSSKQSAVSLGDYRGEYEAIVMSESQYSGKALPGDSSLTDGSDSWLTDAGLVWESFSHSASHTWSNLSAPKNGEGKYVVIIRDARNPKSYSTMAYQEITLSDNSIDNVSLSSRLASSASASDGEVYVSADKGDTETYEFAVLPLEVDTANSTTTNTVYKARTAEDFKANGVNWQLADWDSETFSDAALSGLASGWYQVAIRAFSAGGSDEKVLMAELNTLGATENDALKALRQVQSDLKIAANALEETIATASSAWRDASESTASLKTAYDDLSARLAKGDASVTPEQVDQAYSAWQSALAAEDAARTAWRDAITGASEEQKAQLADLRTAWLAATDDNAKSAARAAYETAVYDYCLSYQSAQFAHQLSQASATLEAAEKAYDDKAKALLARSADEYTKDQSLWDSMLTGDALRIYVGLGISTSLKAVPRNTSQSANDGRIIVTAAGGSAYDGGETVHYQFAILPIKSKETAVDYAGSMADIASLDLEWQFADDLADAHQVSSFNALGSGWYQVFVRAVYDPDLRDGYDVNTNLYDASGGITDLDTLRKAYDAAVTAALEEAVAAQANAAHALYLTYQTSQKAEDYQAYLAAINSDTSVTAALDVWLSATDKEAKKTAYEAYTSVLKAHFSAIAQAALYDAASAYNMKLSTLADQVEKVYSTHPDSYDAVSYTSAYVGMEPGASQGAIIKNGIIYEDGKVTYKIRIGSTLLPSERQQILSANKTLETHLIIGDRHVVIPAGTLKDNHEVSSIINGFTAGEGNVVTYTDSEGNTRVVPASVVENGKIAYVYMGAGGYRVARSSVSFGDTANHWAEESILFAASHELFNGVSDDQFAPDGTMTRAMLVTVLYRMMGQPDASGDLPFDDVSDGAWYMDAVKWAYENGIVNGVSQNRFSPDGAVSRSEMVSMLYRALNASGFSASETARLDDYADVDDVPSYAATAFEWATASEIITGTSEGKLVPNKKATRAEVATVFVRIIRRLLK</sequence>
<evidence type="ECO:0000256" key="2">
    <source>
        <dbReference type="ARBA" id="ARBA00022737"/>
    </source>
</evidence>
<dbReference type="SMART" id="SM00237">
    <property type="entry name" value="Calx_beta"/>
    <property type="match status" value="1"/>
</dbReference>
<feature type="domain" description="SLH" evidence="7">
    <location>
        <begin position="4430"/>
        <end position="4489"/>
    </location>
</feature>
<evidence type="ECO:0000256" key="5">
    <source>
        <dbReference type="SAM" id="SignalP"/>
    </source>
</evidence>
<name>A0A212J7U0_9FIRM</name>
<dbReference type="EMBL" id="FLUN01000001">
    <property type="protein sequence ID" value="SBV95489.1"/>
    <property type="molecule type" value="Genomic_DNA"/>
</dbReference>
<protein>
    <recommendedName>
        <fullName evidence="9">Calx-beta domain-containing protein</fullName>
    </recommendedName>
</protein>
<reference evidence="8" key="1">
    <citation type="submission" date="2016-04" db="EMBL/GenBank/DDBJ databases">
        <authorList>
            <person name="Evans L.H."/>
            <person name="Alamgir A."/>
            <person name="Owens N."/>
            <person name="Weber N.D."/>
            <person name="Virtaneva K."/>
            <person name="Barbian K."/>
            <person name="Babar A."/>
            <person name="Rosenke K."/>
        </authorList>
    </citation>
    <scope>NUCLEOTIDE SEQUENCE</scope>
    <source>
        <strain evidence="8">86</strain>
    </source>
</reference>
<evidence type="ECO:0000259" key="6">
    <source>
        <dbReference type="PROSITE" id="PS50030"/>
    </source>
</evidence>
<evidence type="ECO:0000313" key="8">
    <source>
        <dbReference type="EMBL" id="SBV95489.1"/>
    </source>
</evidence>
<dbReference type="Gene3D" id="2.60.40.2030">
    <property type="match status" value="1"/>
</dbReference>
<dbReference type="Pfam" id="PF03160">
    <property type="entry name" value="Calx-beta"/>
    <property type="match status" value="1"/>
</dbReference>